<feature type="non-terminal residue" evidence="1">
    <location>
        <position position="33"/>
    </location>
</feature>
<dbReference type="AlphaFoldDB" id="X1JNM7"/>
<protein>
    <submittedName>
        <fullName evidence="1">Uncharacterized protein</fullName>
    </submittedName>
</protein>
<organism evidence="1">
    <name type="scientific">marine sediment metagenome</name>
    <dbReference type="NCBI Taxonomy" id="412755"/>
    <lineage>
        <taxon>unclassified sequences</taxon>
        <taxon>metagenomes</taxon>
        <taxon>ecological metagenomes</taxon>
    </lineage>
</organism>
<dbReference type="EMBL" id="BARU01040933">
    <property type="protein sequence ID" value="GAH83030.1"/>
    <property type="molecule type" value="Genomic_DNA"/>
</dbReference>
<accession>X1JNM7</accession>
<comment type="caution">
    <text evidence="1">The sequence shown here is derived from an EMBL/GenBank/DDBJ whole genome shotgun (WGS) entry which is preliminary data.</text>
</comment>
<sequence>MSLVASCFADRADTGMAFLCGIAVHYLTSLDDL</sequence>
<gene>
    <name evidence="1" type="ORF">S03H2_63215</name>
</gene>
<evidence type="ECO:0000313" key="1">
    <source>
        <dbReference type="EMBL" id="GAH83030.1"/>
    </source>
</evidence>
<name>X1JNM7_9ZZZZ</name>
<reference evidence="1" key="1">
    <citation type="journal article" date="2014" name="Front. Microbiol.">
        <title>High frequency of phylogenetically diverse reductive dehalogenase-homologous genes in deep subseafloor sedimentary metagenomes.</title>
        <authorList>
            <person name="Kawai M."/>
            <person name="Futagami T."/>
            <person name="Toyoda A."/>
            <person name="Takaki Y."/>
            <person name="Nishi S."/>
            <person name="Hori S."/>
            <person name="Arai W."/>
            <person name="Tsubouchi T."/>
            <person name="Morono Y."/>
            <person name="Uchiyama I."/>
            <person name="Ito T."/>
            <person name="Fujiyama A."/>
            <person name="Inagaki F."/>
            <person name="Takami H."/>
        </authorList>
    </citation>
    <scope>NUCLEOTIDE SEQUENCE</scope>
    <source>
        <strain evidence="1">Expedition CK06-06</strain>
    </source>
</reference>
<proteinExistence type="predicted"/>